<feature type="compositionally biased region" description="Pro residues" evidence="1">
    <location>
        <begin position="211"/>
        <end position="226"/>
    </location>
</feature>
<proteinExistence type="predicted"/>
<protein>
    <submittedName>
        <fullName evidence="2">Uncharacterized protein</fullName>
    </submittedName>
</protein>
<reference evidence="2 3" key="1">
    <citation type="journal article" date="2020" name="Genomics">
        <title>Complete, high-quality genomes from long-read metagenomic sequencing of two wolf lichen thalli reveals enigmatic genome architecture.</title>
        <authorList>
            <person name="McKenzie S.K."/>
            <person name="Walston R.F."/>
            <person name="Allen J.L."/>
        </authorList>
    </citation>
    <scope>NUCLEOTIDE SEQUENCE [LARGE SCALE GENOMIC DNA]</scope>
    <source>
        <strain evidence="2">WasteWater1</strain>
    </source>
</reference>
<dbReference type="AlphaFoldDB" id="A0A8H6C843"/>
<accession>A0A8H6C843</accession>
<dbReference type="Proteomes" id="UP000593566">
    <property type="component" value="Unassembled WGS sequence"/>
</dbReference>
<evidence type="ECO:0000313" key="2">
    <source>
        <dbReference type="EMBL" id="KAF6218409.1"/>
    </source>
</evidence>
<gene>
    <name evidence="2" type="ORF">HO133_005756</name>
</gene>
<feature type="region of interest" description="Disordered" evidence="1">
    <location>
        <begin position="256"/>
        <end position="334"/>
    </location>
</feature>
<dbReference type="InterPro" id="IPR029497">
    <property type="entry name" value="Fimbrial_PilY2"/>
</dbReference>
<name>A0A8H6C843_9LECA</name>
<evidence type="ECO:0000313" key="3">
    <source>
        <dbReference type="Proteomes" id="UP000593566"/>
    </source>
</evidence>
<dbReference type="EMBL" id="JACCJB010000022">
    <property type="protein sequence ID" value="KAF6218409.1"/>
    <property type="molecule type" value="Genomic_DNA"/>
</dbReference>
<feature type="region of interest" description="Disordered" evidence="1">
    <location>
        <begin position="179"/>
        <end position="242"/>
    </location>
</feature>
<organism evidence="2 3">
    <name type="scientific">Letharia lupina</name>
    <dbReference type="NCBI Taxonomy" id="560253"/>
    <lineage>
        <taxon>Eukaryota</taxon>
        <taxon>Fungi</taxon>
        <taxon>Dikarya</taxon>
        <taxon>Ascomycota</taxon>
        <taxon>Pezizomycotina</taxon>
        <taxon>Lecanoromycetes</taxon>
        <taxon>OSLEUM clade</taxon>
        <taxon>Lecanoromycetidae</taxon>
        <taxon>Lecanorales</taxon>
        <taxon>Lecanorineae</taxon>
        <taxon>Parmeliaceae</taxon>
        <taxon>Letharia</taxon>
    </lineage>
</organism>
<dbReference type="RefSeq" id="XP_037147844.1">
    <property type="nucleotide sequence ID" value="XM_037296663.1"/>
</dbReference>
<evidence type="ECO:0000256" key="1">
    <source>
        <dbReference type="SAM" id="MobiDB-lite"/>
    </source>
</evidence>
<sequence>MGNKMLMFRASECSGEYVHGVLYPPRGDILGHGVSPSVYISYTNLFATVNCVLTDAVRTGGTYSTLIAYPPEALSTQACTPGTESDDPFVFESGFKAVNYTQMEQQTDFCSERDYTVLGNPNDWTSRSVPFYLSFPPGLSLIDPAWKSCKNFQPGVFDPPRTLNKATALVGLGLGGSQTSTAAPGAKPTPSQVSATPTPTANNGGNNAAEPPVPPPGSPESDPPIAGPTKGNPPNLADPPAIPVLNSAAVSSIIQNLPLGGNNPEAPSSPDDPHNSEGNGEGDPQGAVGNNDSDPPLPSIGNDQIQKADGGGIVIGSTTLRPGDQVTKDGTPVSVGSDRVVIGDSTIPLAAPTGDFSDPNTIVMAAPDPIIVGGNTVHGLPAGGVLIAGSTYSPGAHTTISGIAVSVAADNVVVDGVTYTLPSQNSPTPVLLGGQTITKAWNGGVIIGSSTYLPGTQANVFGTALSVGADSVVVDGSTYTLPTSPTGKPILIDGKSITRASNGGAVIDDTTIAPGSQAIVLGHTISAGSSSVVIDGSTYALPTNTVPENAVAQLLTLANGVVISAGGSAAAVSGITYSIPLDNGELIVNGKTMAFPTEVESVFTIAGQTFTANPTGFVVDGYSVSRDGSAITLLGTIVSLGPSGLQIGSSTIPLTFPQETAGLQSVFTIAGQTFTANPTGFAVDGHSVSMDGSAVTLSGTVVSLGSEGLQIGSTTWPLTPAQETADVGLGGLIMSGFGNGAGAATNVSSPMPFTGGSPRLRAGAWSTILVVFGMSAGLVACAL</sequence>
<comment type="caution">
    <text evidence="2">The sequence shown here is derived from an EMBL/GenBank/DDBJ whole genome shotgun (WGS) entry which is preliminary data.</text>
</comment>
<feature type="compositionally biased region" description="Low complexity" evidence="1">
    <location>
        <begin position="195"/>
        <end position="210"/>
    </location>
</feature>
<dbReference type="GeneID" id="59334161"/>
<dbReference type="Pfam" id="PF14481">
    <property type="entry name" value="Fimbrial_PilY2"/>
    <property type="match status" value="1"/>
</dbReference>
<keyword evidence="3" id="KW-1185">Reference proteome</keyword>